<comment type="subcellular location">
    <subcellularLocation>
        <location evidence="1">Cell membrane</location>
        <topology evidence="1">Lipid-anchor</topology>
        <topology evidence="1">GPI-anchor</topology>
    </subcellularLocation>
</comment>
<feature type="compositionally biased region" description="Polar residues" evidence="9">
    <location>
        <begin position="323"/>
        <end position="335"/>
    </location>
</feature>
<evidence type="ECO:0000256" key="5">
    <source>
        <dbReference type="ARBA" id="ARBA00023136"/>
    </source>
</evidence>
<sequence length="393" mass="40947">MARLRVSQFICLFLLSIIFIVSSCENEELEKLESEELAIFHFSRRELLQFFFPRETIHDKIDEPTVIYPSPPNIPTPPVAEIISPPTPLITVTANPTTVPAVNPSTTPVPVPNTNPTSSIPPPSTNPVTQPVMPPAITNPPANPGRGWCVAKSGAPQAALQAALDYACGPGGVDCSVLQQGGSCYNPVTLENHASYAFNSYYQRNPVPTSCDFGGTAMITNTNPSSGSCVFPISSSTSSVPPPFTQIPTLTPPTPSAFPTPPALYMPPAAPTLPATPPPGSQTPSALPASPASPTPPASLRPPASPAPPVSSPGTAVPRASGSPGSANSTNNTTLGFPMGGFPNIFPIVNTSMPPDSPPSVTTMSKPSTLPEPFIEGIILLTFIVTWTGTLDL</sequence>
<dbReference type="AlphaFoldDB" id="A0AAV3RYY6"/>
<dbReference type="PROSITE" id="PS51257">
    <property type="entry name" value="PROKAR_LIPOPROTEIN"/>
    <property type="match status" value="1"/>
</dbReference>
<dbReference type="GO" id="GO:0005886">
    <property type="term" value="C:plasma membrane"/>
    <property type="evidence" value="ECO:0007669"/>
    <property type="project" value="UniProtKB-SubCell"/>
</dbReference>
<evidence type="ECO:0000256" key="4">
    <source>
        <dbReference type="ARBA" id="ARBA00022729"/>
    </source>
</evidence>
<evidence type="ECO:0000256" key="6">
    <source>
        <dbReference type="ARBA" id="ARBA00023157"/>
    </source>
</evidence>
<evidence type="ECO:0000313" key="13">
    <source>
        <dbReference type="Proteomes" id="UP001454036"/>
    </source>
</evidence>
<evidence type="ECO:0000256" key="1">
    <source>
        <dbReference type="ARBA" id="ARBA00004609"/>
    </source>
</evidence>
<feature type="compositionally biased region" description="Pro residues" evidence="9">
    <location>
        <begin position="240"/>
        <end position="281"/>
    </location>
</feature>
<keyword evidence="3" id="KW-0336">GPI-anchor</keyword>
<comment type="caution">
    <text evidence="12">The sequence shown here is derived from an EMBL/GenBank/DDBJ whole genome shotgun (WGS) entry which is preliminary data.</text>
</comment>
<dbReference type="InterPro" id="IPR044788">
    <property type="entry name" value="X8_dom_prot"/>
</dbReference>
<dbReference type="SMART" id="SM00768">
    <property type="entry name" value="X8"/>
    <property type="match status" value="1"/>
</dbReference>
<dbReference type="GO" id="GO:0098552">
    <property type="term" value="C:side of membrane"/>
    <property type="evidence" value="ECO:0007669"/>
    <property type="project" value="UniProtKB-KW"/>
</dbReference>
<evidence type="ECO:0000256" key="10">
    <source>
        <dbReference type="SAM" id="SignalP"/>
    </source>
</evidence>
<feature type="chain" id="PRO_5043909896" description="X8 domain-containing protein" evidence="10">
    <location>
        <begin position="25"/>
        <end position="393"/>
    </location>
</feature>
<name>A0AAV3RYY6_LITER</name>
<keyword evidence="4 10" id="KW-0732">Signal</keyword>
<keyword evidence="6" id="KW-1015">Disulfide bond</keyword>
<protein>
    <recommendedName>
        <fullName evidence="11">X8 domain-containing protein</fullName>
    </recommendedName>
</protein>
<evidence type="ECO:0000256" key="3">
    <source>
        <dbReference type="ARBA" id="ARBA00022622"/>
    </source>
</evidence>
<dbReference type="Pfam" id="PF07983">
    <property type="entry name" value="X8"/>
    <property type="match status" value="1"/>
</dbReference>
<evidence type="ECO:0000256" key="9">
    <source>
        <dbReference type="SAM" id="MobiDB-lite"/>
    </source>
</evidence>
<evidence type="ECO:0000256" key="7">
    <source>
        <dbReference type="ARBA" id="ARBA00023180"/>
    </source>
</evidence>
<evidence type="ECO:0000313" key="12">
    <source>
        <dbReference type="EMBL" id="GAA0186654.1"/>
    </source>
</evidence>
<evidence type="ECO:0000256" key="8">
    <source>
        <dbReference type="ARBA" id="ARBA00023288"/>
    </source>
</evidence>
<dbReference type="FunFam" id="1.20.58.1040:FF:000001">
    <property type="entry name" value="Glucan endo-1,3-beta-glucosidase 4"/>
    <property type="match status" value="1"/>
</dbReference>
<keyword evidence="2" id="KW-1003">Cell membrane</keyword>
<proteinExistence type="predicted"/>
<evidence type="ECO:0000259" key="11">
    <source>
        <dbReference type="SMART" id="SM00768"/>
    </source>
</evidence>
<dbReference type="GO" id="GO:0009506">
    <property type="term" value="C:plasmodesma"/>
    <property type="evidence" value="ECO:0007669"/>
    <property type="project" value="UniProtKB-ARBA"/>
</dbReference>
<dbReference type="Gene3D" id="1.20.58.1040">
    <property type="match status" value="1"/>
</dbReference>
<organism evidence="12 13">
    <name type="scientific">Lithospermum erythrorhizon</name>
    <name type="common">Purple gromwell</name>
    <name type="synonym">Lithospermum officinale var. erythrorhizon</name>
    <dbReference type="NCBI Taxonomy" id="34254"/>
    <lineage>
        <taxon>Eukaryota</taxon>
        <taxon>Viridiplantae</taxon>
        <taxon>Streptophyta</taxon>
        <taxon>Embryophyta</taxon>
        <taxon>Tracheophyta</taxon>
        <taxon>Spermatophyta</taxon>
        <taxon>Magnoliopsida</taxon>
        <taxon>eudicotyledons</taxon>
        <taxon>Gunneridae</taxon>
        <taxon>Pentapetalae</taxon>
        <taxon>asterids</taxon>
        <taxon>lamiids</taxon>
        <taxon>Boraginales</taxon>
        <taxon>Boraginaceae</taxon>
        <taxon>Boraginoideae</taxon>
        <taxon>Lithospermeae</taxon>
        <taxon>Lithospermum</taxon>
    </lineage>
</organism>
<keyword evidence="7" id="KW-0325">Glycoprotein</keyword>
<dbReference type="Proteomes" id="UP001454036">
    <property type="component" value="Unassembled WGS sequence"/>
</dbReference>
<dbReference type="PANTHER" id="PTHR31044:SF120">
    <property type="entry name" value="CARBOHYDRATE-BINDING X8 DOMAIN SUPERFAMILY PROTEIN"/>
    <property type="match status" value="1"/>
</dbReference>
<keyword evidence="8" id="KW-0449">Lipoprotein</keyword>
<keyword evidence="13" id="KW-1185">Reference proteome</keyword>
<feature type="compositionally biased region" description="Pro residues" evidence="9">
    <location>
        <begin position="291"/>
        <end position="311"/>
    </location>
</feature>
<keyword evidence="5" id="KW-0472">Membrane</keyword>
<accession>A0AAV3RYY6</accession>
<gene>
    <name evidence="12" type="ORF">LIER_33942</name>
</gene>
<dbReference type="PANTHER" id="PTHR31044">
    <property type="entry name" value="BETA-1,3 GLUCANASE"/>
    <property type="match status" value="1"/>
</dbReference>
<dbReference type="EMBL" id="BAABME010013915">
    <property type="protein sequence ID" value="GAA0186654.1"/>
    <property type="molecule type" value="Genomic_DNA"/>
</dbReference>
<feature type="signal peptide" evidence="10">
    <location>
        <begin position="1"/>
        <end position="24"/>
    </location>
</feature>
<dbReference type="InterPro" id="IPR012946">
    <property type="entry name" value="X8"/>
</dbReference>
<feature type="region of interest" description="Disordered" evidence="9">
    <location>
        <begin position="240"/>
        <end position="336"/>
    </location>
</feature>
<feature type="domain" description="X8" evidence="11">
    <location>
        <begin position="147"/>
        <end position="231"/>
    </location>
</feature>
<reference evidence="12 13" key="1">
    <citation type="submission" date="2024-01" db="EMBL/GenBank/DDBJ databases">
        <title>The complete chloroplast genome sequence of Lithospermum erythrorhizon: insights into the phylogenetic relationship among Boraginaceae species and the maternal lineages of purple gromwells.</title>
        <authorList>
            <person name="Okada T."/>
            <person name="Watanabe K."/>
        </authorList>
    </citation>
    <scope>NUCLEOTIDE SEQUENCE [LARGE SCALE GENOMIC DNA]</scope>
</reference>
<evidence type="ECO:0000256" key="2">
    <source>
        <dbReference type="ARBA" id="ARBA00022475"/>
    </source>
</evidence>